<evidence type="ECO:0000256" key="3">
    <source>
        <dbReference type="ARBA" id="ARBA00005150"/>
    </source>
</evidence>
<evidence type="ECO:0000256" key="8">
    <source>
        <dbReference type="ARBA" id="ARBA00019357"/>
    </source>
</evidence>
<comment type="cofactor">
    <cofactor evidence="1">
        <name>Mg(2+)</name>
        <dbReference type="ChEBI" id="CHEBI:18420"/>
    </cofactor>
</comment>
<evidence type="ECO:0000259" key="19">
    <source>
        <dbReference type="Pfam" id="PF02875"/>
    </source>
</evidence>
<dbReference type="Gene3D" id="3.90.190.20">
    <property type="entry name" value="Mur ligase, C-terminal domain"/>
    <property type="match status" value="1"/>
</dbReference>
<evidence type="ECO:0000256" key="2">
    <source>
        <dbReference type="ARBA" id="ARBA00004799"/>
    </source>
</evidence>
<dbReference type="EC" id="6.3.2.17" evidence="7"/>
<dbReference type="FunFam" id="3.40.1190.10:FF:000004">
    <property type="entry name" value="Dihydrofolate synthase/folylpolyglutamate synthase"/>
    <property type="match status" value="1"/>
</dbReference>
<evidence type="ECO:0000259" key="20">
    <source>
        <dbReference type="Pfam" id="PF08245"/>
    </source>
</evidence>
<keyword evidence="13" id="KW-0460">Magnesium</keyword>
<feature type="region of interest" description="Disordered" evidence="18">
    <location>
        <begin position="1"/>
        <end position="38"/>
    </location>
</feature>
<evidence type="ECO:0000256" key="6">
    <source>
        <dbReference type="ARBA" id="ARBA00013023"/>
    </source>
</evidence>
<feature type="domain" description="Mur ligase C-terminal" evidence="19">
    <location>
        <begin position="352"/>
        <end position="464"/>
    </location>
</feature>
<dbReference type="GO" id="GO:0004326">
    <property type="term" value="F:tetrahydrofolylpolyglutamate synthase activity"/>
    <property type="evidence" value="ECO:0007669"/>
    <property type="project" value="UniProtKB-EC"/>
</dbReference>
<dbReference type="GO" id="GO:0005524">
    <property type="term" value="F:ATP binding"/>
    <property type="evidence" value="ECO:0007669"/>
    <property type="project" value="UniProtKB-KW"/>
</dbReference>
<dbReference type="Pfam" id="PF08245">
    <property type="entry name" value="Mur_ligase_M"/>
    <property type="match status" value="1"/>
</dbReference>
<keyword evidence="9 21" id="KW-0436">Ligase</keyword>
<dbReference type="EC" id="6.3.2.12" evidence="6"/>
<dbReference type="SUPFAM" id="SSF53623">
    <property type="entry name" value="MurD-like peptide ligases, catalytic domain"/>
    <property type="match status" value="1"/>
</dbReference>
<keyword evidence="12" id="KW-0067">ATP-binding</keyword>
<dbReference type="PANTHER" id="PTHR11136">
    <property type="entry name" value="FOLYLPOLYGLUTAMATE SYNTHASE-RELATED"/>
    <property type="match status" value="1"/>
</dbReference>
<comment type="catalytic activity">
    <reaction evidence="17">
        <text>7,8-dihydropteroate + L-glutamate + ATP = 7,8-dihydrofolate + ADP + phosphate + H(+)</text>
        <dbReference type="Rhea" id="RHEA:23584"/>
        <dbReference type="ChEBI" id="CHEBI:15378"/>
        <dbReference type="ChEBI" id="CHEBI:17839"/>
        <dbReference type="ChEBI" id="CHEBI:29985"/>
        <dbReference type="ChEBI" id="CHEBI:30616"/>
        <dbReference type="ChEBI" id="CHEBI:43474"/>
        <dbReference type="ChEBI" id="CHEBI:57451"/>
        <dbReference type="ChEBI" id="CHEBI:456216"/>
        <dbReference type="EC" id="6.3.2.12"/>
    </reaction>
</comment>
<dbReference type="InterPro" id="IPR036565">
    <property type="entry name" value="Mur-like_cat_sf"/>
</dbReference>
<evidence type="ECO:0000256" key="9">
    <source>
        <dbReference type="ARBA" id="ARBA00022598"/>
    </source>
</evidence>
<dbReference type="GO" id="GO:0005737">
    <property type="term" value="C:cytoplasm"/>
    <property type="evidence" value="ECO:0007669"/>
    <property type="project" value="TreeGrafter"/>
</dbReference>
<feature type="domain" description="Mur ligase central" evidence="20">
    <location>
        <begin position="175"/>
        <end position="324"/>
    </location>
</feature>
<comment type="subunit">
    <text evidence="5">Monomer.</text>
</comment>
<keyword evidence="11" id="KW-0547">Nucleotide-binding</keyword>
<evidence type="ECO:0000256" key="16">
    <source>
        <dbReference type="ARBA" id="ARBA00047493"/>
    </source>
</evidence>
<dbReference type="EMBL" id="LR215973">
    <property type="protein sequence ID" value="VFB01903.1"/>
    <property type="molecule type" value="Genomic_DNA"/>
</dbReference>
<evidence type="ECO:0000256" key="12">
    <source>
        <dbReference type="ARBA" id="ARBA00022840"/>
    </source>
</evidence>
<dbReference type="GO" id="GO:0046872">
    <property type="term" value="F:metal ion binding"/>
    <property type="evidence" value="ECO:0007669"/>
    <property type="project" value="UniProtKB-KW"/>
</dbReference>
<dbReference type="InterPro" id="IPR036615">
    <property type="entry name" value="Mur_ligase_C_dom_sf"/>
</dbReference>
<evidence type="ECO:0000313" key="21">
    <source>
        <dbReference type="EMBL" id="VFB01903.1"/>
    </source>
</evidence>
<dbReference type="NCBIfam" id="NF047860">
    <property type="entry name" value="Tet-DihydfolSynFolCMyb"/>
    <property type="match status" value="1"/>
</dbReference>
<proteinExistence type="inferred from homology"/>
<evidence type="ECO:0000256" key="15">
    <source>
        <dbReference type="ARBA" id="ARBA00030592"/>
    </source>
</evidence>
<comment type="pathway">
    <text evidence="2">Cofactor biosynthesis; tetrahydrofolate biosynthesis; 7,8-dihydrofolate from 2-amino-4-hydroxy-6-hydroxymethyl-7,8-dihydropteridine diphosphate and 4-aminobenzoate: step 2/2.</text>
</comment>
<dbReference type="InterPro" id="IPR018109">
    <property type="entry name" value="Folylpolyglutamate_synth_CS"/>
</dbReference>
<dbReference type="Pfam" id="PF02875">
    <property type="entry name" value="Mur_ligase_C"/>
    <property type="match status" value="1"/>
</dbReference>
<dbReference type="NCBIfam" id="TIGR01499">
    <property type="entry name" value="folC"/>
    <property type="match status" value="1"/>
</dbReference>
<keyword evidence="14" id="KW-0289">Folate biosynthesis</keyword>
<reference evidence="21 22" key="1">
    <citation type="submission" date="2019-02" db="EMBL/GenBank/DDBJ databases">
        <authorList>
            <consortium name="Pathogen Informatics"/>
        </authorList>
    </citation>
    <scope>NUCLEOTIDE SEQUENCE [LARGE SCALE GENOMIC DNA]</scope>
    <source>
        <strain evidence="21 22">3012STDY6756504</strain>
    </source>
</reference>
<dbReference type="GO" id="GO:0046656">
    <property type="term" value="P:folic acid biosynthetic process"/>
    <property type="evidence" value="ECO:0007669"/>
    <property type="project" value="UniProtKB-KW"/>
</dbReference>
<dbReference type="InterPro" id="IPR001645">
    <property type="entry name" value="Folylpolyglutamate_synth"/>
</dbReference>
<comment type="catalytic activity">
    <reaction evidence="16">
        <text>(6S)-5,6,7,8-tetrahydrofolyl-(gamma-L-Glu)(n) + L-glutamate + ATP = (6S)-5,6,7,8-tetrahydrofolyl-(gamma-L-Glu)(n+1) + ADP + phosphate + H(+)</text>
        <dbReference type="Rhea" id="RHEA:10580"/>
        <dbReference type="Rhea" id="RHEA-COMP:14738"/>
        <dbReference type="Rhea" id="RHEA-COMP:14740"/>
        <dbReference type="ChEBI" id="CHEBI:15378"/>
        <dbReference type="ChEBI" id="CHEBI:29985"/>
        <dbReference type="ChEBI" id="CHEBI:30616"/>
        <dbReference type="ChEBI" id="CHEBI:43474"/>
        <dbReference type="ChEBI" id="CHEBI:141005"/>
        <dbReference type="ChEBI" id="CHEBI:456216"/>
        <dbReference type="EC" id="6.3.2.17"/>
    </reaction>
</comment>
<evidence type="ECO:0000256" key="10">
    <source>
        <dbReference type="ARBA" id="ARBA00022723"/>
    </source>
</evidence>
<gene>
    <name evidence="21" type="primary">fgs</name>
    <name evidence="21" type="ORF">NCTC10797_05733</name>
</gene>
<comment type="similarity">
    <text evidence="4">Belongs to the folylpolyglutamate synthase family.</text>
</comment>
<dbReference type="Gene3D" id="3.40.1190.10">
    <property type="entry name" value="Mur-like, catalytic domain"/>
    <property type="match status" value="1"/>
</dbReference>
<dbReference type="Proteomes" id="UP000290439">
    <property type="component" value="Chromosome"/>
</dbReference>
<organism evidence="21 22">
    <name type="scientific">Nocardia cyriacigeorgica</name>
    <dbReference type="NCBI Taxonomy" id="135487"/>
    <lineage>
        <taxon>Bacteria</taxon>
        <taxon>Bacillati</taxon>
        <taxon>Actinomycetota</taxon>
        <taxon>Actinomycetes</taxon>
        <taxon>Mycobacteriales</taxon>
        <taxon>Nocardiaceae</taxon>
        <taxon>Nocardia</taxon>
    </lineage>
</organism>
<comment type="pathway">
    <text evidence="3">Cofactor biosynthesis; tetrahydrofolylpolyglutamate biosynthesis.</text>
</comment>
<dbReference type="GO" id="GO:0008841">
    <property type="term" value="F:dihydrofolate synthase activity"/>
    <property type="evidence" value="ECO:0007669"/>
    <property type="project" value="UniProtKB-EC"/>
</dbReference>
<dbReference type="PROSITE" id="PS01012">
    <property type="entry name" value="FOLYLPOLYGLU_SYNT_2"/>
    <property type="match status" value="1"/>
</dbReference>
<evidence type="ECO:0000256" key="17">
    <source>
        <dbReference type="ARBA" id="ARBA00049161"/>
    </source>
</evidence>
<protein>
    <recommendedName>
        <fullName evidence="8">Dihydrofolate synthase/folylpolyglutamate synthase</fullName>
        <ecNumber evidence="6">6.3.2.12</ecNumber>
        <ecNumber evidence="7">6.3.2.17</ecNumber>
    </recommendedName>
    <alternativeName>
        <fullName evidence="15">Tetrahydrofolylpolyglutamate synthase</fullName>
    </alternativeName>
</protein>
<evidence type="ECO:0000256" key="18">
    <source>
        <dbReference type="SAM" id="MobiDB-lite"/>
    </source>
</evidence>
<evidence type="ECO:0000256" key="7">
    <source>
        <dbReference type="ARBA" id="ARBA00013025"/>
    </source>
</evidence>
<evidence type="ECO:0000256" key="14">
    <source>
        <dbReference type="ARBA" id="ARBA00022909"/>
    </source>
</evidence>
<evidence type="ECO:0000256" key="5">
    <source>
        <dbReference type="ARBA" id="ARBA00011245"/>
    </source>
</evidence>
<dbReference type="InterPro" id="IPR013221">
    <property type="entry name" value="Mur_ligase_cen"/>
</dbReference>
<evidence type="ECO:0000313" key="22">
    <source>
        <dbReference type="Proteomes" id="UP000290439"/>
    </source>
</evidence>
<evidence type="ECO:0000256" key="13">
    <source>
        <dbReference type="ARBA" id="ARBA00022842"/>
    </source>
</evidence>
<dbReference type="PANTHER" id="PTHR11136:SF0">
    <property type="entry name" value="DIHYDROFOLATE SYNTHETASE-RELATED"/>
    <property type="match status" value="1"/>
</dbReference>
<evidence type="ECO:0000256" key="11">
    <source>
        <dbReference type="ARBA" id="ARBA00022741"/>
    </source>
</evidence>
<name>A0A4U8W7E5_9NOCA</name>
<keyword evidence="10" id="KW-0479">Metal-binding</keyword>
<dbReference type="InterPro" id="IPR004101">
    <property type="entry name" value="Mur_ligase_C"/>
</dbReference>
<accession>A0A4U8W7E5</accession>
<sequence>MTGPDETDGPDFAHEAGNAEPEPQHGTGAPLGSGPSPVDLAEMALVEAELDRRWPETKIEPSLTRISTLMDLLGSPQQSYPAIHIAGTNGKTSVTRMIDALLTALHRRTGRITSPHLQLATERISIDNAPITPARYVEVYRELAPYIEMIDKQSAAAGGPAMSKFEVLTGMAYAAFAEAPVDVAVVETGMGGTWDATNVIDGQVAVITPIGLDHMDYLGPDLSAIAREKAGIIKRAPENLVPRDNVAVIAEQDPEAMDVLLRRAVEVDAAVAREGAEFRVLARKIAVGGQQLELQGLGGVYDEIFLPLHGEHQARNAVLALAAVEAFFGAGAQRQLDVDAVRAGFASVTSPGRLERMRSAPTIFIDAAHNPAGAKALAATLTSEFDFRKLVGVVAVLGDKDAAGILEALEPVFDEIVVTTNGSPRALDVDTLTDLAVQRFGDERVVPAYSLPDALETAIAIAEDVADGGEMVSGAGVIITGSVVTAGAARALFGKDPA</sequence>
<dbReference type="SUPFAM" id="SSF53244">
    <property type="entry name" value="MurD-like peptide ligases, peptide-binding domain"/>
    <property type="match status" value="1"/>
</dbReference>
<evidence type="ECO:0000256" key="4">
    <source>
        <dbReference type="ARBA" id="ARBA00008276"/>
    </source>
</evidence>
<evidence type="ECO:0000256" key="1">
    <source>
        <dbReference type="ARBA" id="ARBA00001946"/>
    </source>
</evidence>
<dbReference type="AlphaFoldDB" id="A0A4U8W7E5"/>